<organism evidence="2 3">
    <name type="scientific">Mucuna pruriens</name>
    <name type="common">Velvet bean</name>
    <name type="synonym">Dolichos pruriens</name>
    <dbReference type="NCBI Taxonomy" id="157652"/>
    <lineage>
        <taxon>Eukaryota</taxon>
        <taxon>Viridiplantae</taxon>
        <taxon>Streptophyta</taxon>
        <taxon>Embryophyta</taxon>
        <taxon>Tracheophyta</taxon>
        <taxon>Spermatophyta</taxon>
        <taxon>Magnoliopsida</taxon>
        <taxon>eudicotyledons</taxon>
        <taxon>Gunneridae</taxon>
        <taxon>Pentapetalae</taxon>
        <taxon>rosids</taxon>
        <taxon>fabids</taxon>
        <taxon>Fabales</taxon>
        <taxon>Fabaceae</taxon>
        <taxon>Papilionoideae</taxon>
        <taxon>50 kb inversion clade</taxon>
        <taxon>NPAAA clade</taxon>
        <taxon>indigoferoid/millettioid clade</taxon>
        <taxon>Phaseoleae</taxon>
        <taxon>Mucuna</taxon>
    </lineage>
</organism>
<accession>A0A371HL99</accession>
<sequence length="83" mass="9801">MWSCVRDRFGMTSCDGRTLFQHLHNNVQFNFLLFMGLFGQYGWQKTLSYFHQIGGILIVLWNLLSYSHNNGILLRVGMIIFFH</sequence>
<keyword evidence="1" id="KW-1133">Transmembrane helix</keyword>
<protein>
    <submittedName>
        <fullName evidence="2">Uncharacterized protein</fullName>
    </submittedName>
</protein>
<keyword evidence="1" id="KW-0472">Membrane</keyword>
<dbReference type="AlphaFoldDB" id="A0A371HL99"/>
<evidence type="ECO:0000256" key="1">
    <source>
        <dbReference type="SAM" id="Phobius"/>
    </source>
</evidence>
<gene>
    <name evidence="2" type="ORF">CR513_12843</name>
</gene>
<keyword evidence="3" id="KW-1185">Reference proteome</keyword>
<comment type="caution">
    <text evidence="2">The sequence shown here is derived from an EMBL/GenBank/DDBJ whole genome shotgun (WGS) entry which is preliminary data.</text>
</comment>
<reference evidence="2" key="1">
    <citation type="submission" date="2018-05" db="EMBL/GenBank/DDBJ databases">
        <title>Draft genome of Mucuna pruriens seed.</title>
        <authorList>
            <person name="Nnadi N.E."/>
            <person name="Vos R."/>
            <person name="Hasami M.H."/>
            <person name="Devisetty U.K."/>
            <person name="Aguiy J.C."/>
        </authorList>
    </citation>
    <scope>NUCLEOTIDE SEQUENCE [LARGE SCALE GENOMIC DNA]</scope>
    <source>
        <strain evidence="2">JCA_2017</strain>
    </source>
</reference>
<proteinExistence type="predicted"/>
<keyword evidence="1" id="KW-0812">Transmembrane</keyword>
<evidence type="ECO:0000313" key="2">
    <source>
        <dbReference type="EMBL" id="RDY03559.1"/>
    </source>
</evidence>
<feature type="transmembrane region" description="Helical" evidence="1">
    <location>
        <begin position="49"/>
        <end position="66"/>
    </location>
</feature>
<dbReference type="EMBL" id="QJKJ01002274">
    <property type="protein sequence ID" value="RDY03559.1"/>
    <property type="molecule type" value="Genomic_DNA"/>
</dbReference>
<feature type="non-terminal residue" evidence="2">
    <location>
        <position position="83"/>
    </location>
</feature>
<feature type="non-terminal residue" evidence="2">
    <location>
        <position position="1"/>
    </location>
</feature>
<feature type="transmembrane region" description="Helical" evidence="1">
    <location>
        <begin position="27"/>
        <end position="43"/>
    </location>
</feature>
<name>A0A371HL99_MUCPR</name>
<dbReference type="Proteomes" id="UP000257109">
    <property type="component" value="Unassembled WGS sequence"/>
</dbReference>
<evidence type="ECO:0000313" key="3">
    <source>
        <dbReference type="Proteomes" id="UP000257109"/>
    </source>
</evidence>